<evidence type="ECO:0000256" key="6">
    <source>
        <dbReference type="SAM" id="Coils"/>
    </source>
</evidence>
<dbReference type="PANTHER" id="PTHR28527">
    <property type="entry name" value="MATING-TYPE SWITCHING PROTEIN SWI2-RELATED"/>
    <property type="match status" value="1"/>
</dbReference>
<dbReference type="OrthoDB" id="27934at2759"/>
<dbReference type="GO" id="GO:0005634">
    <property type="term" value="C:nucleus"/>
    <property type="evidence" value="ECO:0007669"/>
    <property type="project" value="UniProtKB-SubCell"/>
</dbReference>
<accession>A0A9N9CCN8</accession>
<evidence type="ECO:0000256" key="5">
    <source>
        <dbReference type="ARBA" id="ARBA00023242"/>
    </source>
</evidence>
<keyword evidence="9" id="KW-1185">Reference proteome</keyword>
<keyword evidence="3" id="KW-0227">DNA damage</keyword>
<organism evidence="8 9">
    <name type="scientific">Ambispora gerdemannii</name>
    <dbReference type="NCBI Taxonomy" id="144530"/>
    <lineage>
        <taxon>Eukaryota</taxon>
        <taxon>Fungi</taxon>
        <taxon>Fungi incertae sedis</taxon>
        <taxon>Mucoromycota</taxon>
        <taxon>Glomeromycotina</taxon>
        <taxon>Glomeromycetes</taxon>
        <taxon>Archaeosporales</taxon>
        <taxon>Ambisporaceae</taxon>
        <taxon>Ambispora</taxon>
    </lineage>
</organism>
<proteinExistence type="inferred from homology"/>
<reference evidence="8" key="1">
    <citation type="submission" date="2021-06" db="EMBL/GenBank/DDBJ databases">
        <authorList>
            <person name="Kallberg Y."/>
            <person name="Tangrot J."/>
            <person name="Rosling A."/>
        </authorList>
    </citation>
    <scope>NUCLEOTIDE SEQUENCE</scope>
    <source>
        <strain evidence="8">MT106</strain>
    </source>
</reference>
<keyword evidence="4" id="KW-0234">DNA repair</keyword>
<feature type="coiled-coil region" evidence="6">
    <location>
        <begin position="17"/>
        <end position="44"/>
    </location>
</feature>
<dbReference type="EMBL" id="CAJVPL010002022">
    <property type="protein sequence ID" value="CAG8596475.1"/>
    <property type="molecule type" value="Genomic_DNA"/>
</dbReference>
<evidence type="ECO:0000313" key="9">
    <source>
        <dbReference type="Proteomes" id="UP000789831"/>
    </source>
</evidence>
<evidence type="ECO:0000256" key="3">
    <source>
        <dbReference type="ARBA" id="ARBA00022763"/>
    </source>
</evidence>
<comment type="subcellular location">
    <subcellularLocation>
        <location evidence="1">Nucleus</location>
    </subcellularLocation>
</comment>
<keyword evidence="6" id="KW-0175">Coiled coil</keyword>
<evidence type="ECO:0000313" key="8">
    <source>
        <dbReference type="EMBL" id="CAG8596475.1"/>
    </source>
</evidence>
<feature type="compositionally biased region" description="Acidic residues" evidence="7">
    <location>
        <begin position="126"/>
        <end position="137"/>
    </location>
</feature>
<keyword evidence="5" id="KW-0539">Nucleus</keyword>
<gene>
    <name evidence="8" type="ORF">AGERDE_LOCUS8874</name>
</gene>
<evidence type="ECO:0000256" key="7">
    <source>
        <dbReference type="SAM" id="MobiDB-lite"/>
    </source>
</evidence>
<evidence type="ECO:0000256" key="4">
    <source>
        <dbReference type="ARBA" id="ARBA00023204"/>
    </source>
</evidence>
<evidence type="ECO:0000256" key="2">
    <source>
        <dbReference type="ARBA" id="ARBA00008729"/>
    </source>
</evidence>
<dbReference type="InterPro" id="IPR018468">
    <property type="entry name" value="SFR1/Mei5"/>
</dbReference>
<dbReference type="AlphaFoldDB" id="A0A9N9CCN8"/>
<dbReference type="Proteomes" id="UP000789831">
    <property type="component" value="Unassembled WGS sequence"/>
</dbReference>
<name>A0A9N9CCN8_9GLOM</name>
<dbReference type="PANTHER" id="PTHR28527:SF1">
    <property type="entry name" value="SWI5-DEPENDENT RECOMBINATION DNA REPAIR PROTEIN 1"/>
    <property type="match status" value="1"/>
</dbReference>
<sequence>MKRFKSPSTIIDKYPELKCLEETKRKLKQEISNVEESIRNAKIVLKYQEKNEDATLNNLILKWRRASQEAAEFLFSKFQEAQNSSFLQNNFYSNNNRGGSNSNSNWGWEDYYGSNNKNRRDRGDGENEDEDEEEQSDSDGNSNSQNINMKSMLTQFGVDIGLIKWDEDQESFLE</sequence>
<dbReference type="GO" id="GO:0006310">
    <property type="term" value="P:DNA recombination"/>
    <property type="evidence" value="ECO:0007669"/>
    <property type="project" value="TreeGrafter"/>
</dbReference>
<dbReference type="Gene3D" id="6.10.140.1020">
    <property type="match status" value="1"/>
</dbReference>
<dbReference type="Pfam" id="PF10376">
    <property type="entry name" value="Mei5"/>
    <property type="match status" value="1"/>
</dbReference>
<comment type="caution">
    <text evidence="8">The sequence shown here is derived from an EMBL/GenBank/DDBJ whole genome shotgun (WGS) entry which is preliminary data.</text>
</comment>
<feature type="region of interest" description="Disordered" evidence="7">
    <location>
        <begin position="114"/>
        <end position="150"/>
    </location>
</feature>
<comment type="similarity">
    <text evidence="2">Belongs to the SFR1/MEI5 family.</text>
</comment>
<dbReference type="GO" id="GO:0006281">
    <property type="term" value="P:DNA repair"/>
    <property type="evidence" value="ECO:0007669"/>
    <property type="project" value="UniProtKB-KW"/>
</dbReference>
<protein>
    <submittedName>
        <fullName evidence="8">10815_t:CDS:1</fullName>
    </submittedName>
</protein>
<evidence type="ECO:0000256" key="1">
    <source>
        <dbReference type="ARBA" id="ARBA00004123"/>
    </source>
</evidence>